<dbReference type="Pfam" id="PF00651">
    <property type="entry name" value="BTB"/>
    <property type="match status" value="1"/>
</dbReference>
<dbReference type="SUPFAM" id="SSF54695">
    <property type="entry name" value="POZ domain"/>
    <property type="match status" value="1"/>
</dbReference>
<dbReference type="OMA" id="WISAEDE"/>
<dbReference type="PANTHER" id="PTHR22427">
    <property type="entry name" value="GH15728P"/>
    <property type="match status" value="1"/>
</dbReference>
<protein>
    <recommendedName>
        <fullName evidence="6">CAP-Gly domain-containing protein</fullName>
    </recommendedName>
</protein>
<feature type="compositionally biased region" description="Polar residues" evidence="1">
    <location>
        <begin position="563"/>
        <end position="573"/>
    </location>
</feature>
<keyword evidence="5" id="KW-1185">Reference proteome</keyword>
<dbReference type="OrthoDB" id="2130750at2759"/>
<dbReference type="PROSITE" id="PS50245">
    <property type="entry name" value="CAP_GLY_2"/>
    <property type="match status" value="1"/>
</dbReference>
<feature type="region of interest" description="Disordered" evidence="1">
    <location>
        <begin position="549"/>
        <end position="581"/>
    </location>
</feature>
<accession>A0A1X2HNZ0</accession>
<evidence type="ECO:0000259" key="2">
    <source>
        <dbReference type="PROSITE" id="PS50097"/>
    </source>
</evidence>
<dbReference type="InterPro" id="IPR000938">
    <property type="entry name" value="CAP-Gly_domain"/>
</dbReference>
<evidence type="ECO:0000313" key="4">
    <source>
        <dbReference type="EMBL" id="ORZ01113.1"/>
    </source>
</evidence>
<dbReference type="Gene3D" id="2.30.30.190">
    <property type="entry name" value="CAP Gly-rich-like domain"/>
    <property type="match status" value="1"/>
</dbReference>
<dbReference type="InParanoid" id="A0A1X2HNZ0"/>
<dbReference type="SUPFAM" id="SSF74924">
    <property type="entry name" value="Cap-Gly domain"/>
    <property type="match status" value="1"/>
</dbReference>
<dbReference type="CDD" id="cd18186">
    <property type="entry name" value="BTB_POZ_ZBTB_KLHL-like"/>
    <property type="match status" value="1"/>
</dbReference>
<feature type="region of interest" description="Disordered" evidence="1">
    <location>
        <begin position="627"/>
        <end position="705"/>
    </location>
</feature>
<proteinExistence type="predicted"/>
<evidence type="ECO:0000259" key="3">
    <source>
        <dbReference type="PROSITE" id="PS50245"/>
    </source>
</evidence>
<dbReference type="Proteomes" id="UP000242180">
    <property type="component" value="Unassembled WGS sequence"/>
</dbReference>
<dbReference type="AlphaFoldDB" id="A0A1X2HNZ0"/>
<organism evidence="4 5">
    <name type="scientific">Syncephalastrum racemosum</name>
    <name type="common">Filamentous fungus</name>
    <dbReference type="NCBI Taxonomy" id="13706"/>
    <lineage>
        <taxon>Eukaryota</taxon>
        <taxon>Fungi</taxon>
        <taxon>Fungi incertae sedis</taxon>
        <taxon>Mucoromycota</taxon>
        <taxon>Mucoromycotina</taxon>
        <taxon>Mucoromycetes</taxon>
        <taxon>Mucorales</taxon>
        <taxon>Syncephalastraceae</taxon>
        <taxon>Syncephalastrum</taxon>
    </lineage>
</organism>
<feature type="domain" description="CAP-Gly" evidence="3">
    <location>
        <begin position="732"/>
        <end position="774"/>
    </location>
</feature>
<dbReference type="InterPro" id="IPR000210">
    <property type="entry name" value="BTB/POZ_dom"/>
</dbReference>
<dbReference type="PANTHER" id="PTHR22427:SF7">
    <property type="entry name" value="GH15728P"/>
    <property type="match status" value="1"/>
</dbReference>
<dbReference type="EMBL" id="MCGN01000002">
    <property type="protein sequence ID" value="ORZ01113.1"/>
    <property type="molecule type" value="Genomic_DNA"/>
</dbReference>
<dbReference type="Pfam" id="PF01302">
    <property type="entry name" value="CAP_GLY"/>
    <property type="match status" value="1"/>
</dbReference>
<feature type="compositionally biased region" description="Basic residues" evidence="1">
    <location>
        <begin position="670"/>
        <end position="683"/>
    </location>
</feature>
<dbReference type="Gene3D" id="3.30.710.10">
    <property type="entry name" value="Potassium Channel Kv1.1, Chain A"/>
    <property type="match status" value="2"/>
</dbReference>
<dbReference type="InterPro" id="IPR011333">
    <property type="entry name" value="SKP1/BTB/POZ_sf"/>
</dbReference>
<evidence type="ECO:0000313" key="5">
    <source>
        <dbReference type="Proteomes" id="UP000242180"/>
    </source>
</evidence>
<feature type="domain" description="BTB" evidence="2">
    <location>
        <begin position="24"/>
        <end position="107"/>
    </location>
</feature>
<name>A0A1X2HNZ0_SYNRA</name>
<feature type="compositionally biased region" description="Polar residues" evidence="1">
    <location>
        <begin position="657"/>
        <end position="669"/>
    </location>
</feature>
<comment type="caution">
    <text evidence="4">The sequence shown here is derived from an EMBL/GenBank/DDBJ whole genome shotgun (WGS) entry which is preliminary data.</text>
</comment>
<feature type="domain" description="BTB" evidence="2">
    <location>
        <begin position="169"/>
        <end position="235"/>
    </location>
</feature>
<dbReference type="SMART" id="SM01052">
    <property type="entry name" value="CAP_GLY"/>
    <property type="match status" value="1"/>
</dbReference>
<gene>
    <name evidence="4" type="ORF">BCR43DRAFT_486405</name>
</gene>
<reference evidence="4 5" key="1">
    <citation type="submission" date="2016-07" db="EMBL/GenBank/DDBJ databases">
        <title>Pervasive Adenine N6-methylation of Active Genes in Fungi.</title>
        <authorList>
            <consortium name="DOE Joint Genome Institute"/>
            <person name="Mondo S.J."/>
            <person name="Dannebaum R.O."/>
            <person name="Kuo R.C."/>
            <person name="Labutti K."/>
            <person name="Haridas S."/>
            <person name="Kuo A."/>
            <person name="Salamov A."/>
            <person name="Ahrendt S.R."/>
            <person name="Lipzen A."/>
            <person name="Sullivan W."/>
            <person name="Andreopoulos W.B."/>
            <person name="Clum A."/>
            <person name="Lindquist E."/>
            <person name="Daum C."/>
            <person name="Ramamoorthy G.K."/>
            <person name="Gryganskyi A."/>
            <person name="Culley D."/>
            <person name="Magnuson J.K."/>
            <person name="James T.Y."/>
            <person name="O'Malley M.A."/>
            <person name="Stajich J.E."/>
            <person name="Spatafora J.W."/>
            <person name="Visel A."/>
            <person name="Grigoriev I.V."/>
        </authorList>
    </citation>
    <scope>NUCLEOTIDE SEQUENCE [LARGE SCALE GENOMIC DNA]</scope>
    <source>
        <strain evidence="4 5">NRRL 2496</strain>
    </source>
</reference>
<dbReference type="PROSITE" id="PS50097">
    <property type="entry name" value="BTB"/>
    <property type="match status" value="2"/>
</dbReference>
<dbReference type="InterPro" id="IPR036859">
    <property type="entry name" value="CAP-Gly_dom_sf"/>
</dbReference>
<evidence type="ECO:0000256" key="1">
    <source>
        <dbReference type="SAM" id="MobiDB-lite"/>
    </source>
</evidence>
<sequence length="785" mass="88192">MSIDPSSLQHSLAKLLDHAEDYAADLRFDYPSLTPLWAHRAILLARAPEPFLRRYMSALVDADNDKDRLSNENSEQTLLVISDSPLPHNVLRSFLRFWYTGEWPSPDNLMPSLMRDQPPSPADSAVSTLSTTEMEVCALTRELESYDALGYNRTLADDLDRMRLQKLATDAFITLESNDSVAVHRGLLAARSNYFYAIFCTDFAQQKGQGVRLPGDLFTLPVLDVILSYLYTDALPPLCEPTAPLQAKKYALRVLRDAYRAADYLGHADMIGDAVLNAMAGLCHGFKCVCTECAMLLPSMLLFAEKHNHAKMREALINLYADPIHSLAHLWSTRPFATLVQSRRPMIPDIMKQTLANIKKQTAIQVLESLHLCLSRLRSADPTPTWSAPVRDHVVEPIVHHTVVMISNNFGFYCVDYPIIPSCVDNGFGFSIDFLEFLLRRVLHQGIIDYNAAQLYQSIVRDLIGRQELEGSRPVDNVLLDARQRCVEYLRLHWTGVKAQGGFRSIEKDILRLLAEDIDVPYRALTKSFETDLASLFGLRAARAALRPKKQSSDDLRMRRSASMRTCTQSTPPSYFDYPSKAPRMSADYALEGRHESEHAPPHQMHRFSSTSSILLADALLPMDNVVIGSGGQPTPPSTTEPRRSRLRFQLPETPQRYHTISVPPTRSNSKNRSRSPLHKYRLRLSTSSSGSSSEDNASDEETPTRVVPMLGTKVELLRRPLPMQGVIKYIGPVEFAKGTYVGIELEKRLGSSDGSVNGTRYFQTDPQRGAFCKLDDFKILSLPH</sequence>
<evidence type="ECO:0008006" key="6">
    <source>
        <dbReference type="Google" id="ProtNLM"/>
    </source>
</evidence>
<dbReference type="STRING" id="13706.A0A1X2HNZ0"/>